<accession>A0A0C3F2K0</accession>
<proteinExistence type="predicted"/>
<dbReference type="AlphaFoldDB" id="A0A0C3F2K0"/>
<reference evidence="1 2" key="1">
    <citation type="submission" date="2014-04" db="EMBL/GenBank/DDBJ databases">
        <authorList>
            <consortium name="DOE Joint Genome Institute"/>
            <person name="Kuo A."/>
            <person name="Tarkka M."/>
            <person name="Buscot F."/>
            <person name="Kohler A."/>
            <person name="Nagy L.G."/>
            <person name="Floudas D."/>
            <person name="Copeland A."/>
            <person name="Barry K.W."/>
            <person name="Cichocki N."/>
            <person name="Veneault-Fourrey C."/>
            <person name="LaButti K."/>
            <person name="Lindquist E.A."/>
            <person name="Lipzen A."/>
            <person name="Lundell T."/>
            <person name="Morin E."/>
            <person name="Murat C."/>
            <person name="Sun H."/>
            <person name="Tunlid A."/>
            <person name="Henrissat B."/>
            <person name="Grigoriev I.V."/>
            <person name="Hibbett D.S."/>
            <person name="Martin F."/>
            <person name="Nordberg H.P."/>
            <person name="Cantor M.N."/>
            <person name="Hua S.X."/>
        </authorList>
    </citation>
    <scope>NUCLEOTIDE SEQUENCE [LARGE SCALE GENOMIC DNA]</scope>
    <source>
        <strain evidence="1 2">F 1598</strain>
    </source>
</reference>
<evidence type="ECO:0000313" key="2">
    <source>
        <dbReference type="Proteomes" id="UP000054166"/>
    </source>
</evidence>
<dbReference type="EMBL" id="KN833063">
    <property type="protein sequence ID" value="KIM74299.1"/>
    <property type="molecule type" value="Genomic_DNA"/>
</dbReference>
<dbReference type="OrthoDB" id="2679535at2759"/>
<protein>
    <submittedName>
        <fullName evidence="1">Uncharacterized protein</fullName>
    </submittedName>
</protein>
<name>A0A0C3F2K0_PILCF</name>
<organism evidence="1 2">
    <name type="scientific">Piloderma croceum (strain F 1598)</name>
    <dbReference type="NCBI Taxonomy" id="765440"/>
    <lineage>
        <taxon>Eukaryota</taxon>
        <taxon>Fungi</taxon>
        <taxon>Dikarya</taxon>
        <taxon>Basidiomycota</taxon>
        <taxon>Agaricomycotina</taxon>
        <taxon>Agaricomycetes</taxon>
        <taxon>Agaricomycetidae</taxon>
        <taxon>Atheliales</taxon>
        <taxon>Atheliaceae</taxon>
        <taxon>Piloderma</taxon>
    </lineage>
</organism>
<dbReference type="HOGENOM" id="CLU_1722641_0_0_1"/>
<sequence>MSGYHRQEMLDDYMNDGNWKKFVRSIEALVEKWQRAKTGVEETGKAYEELTSRLDAEWIVDWMESEREALEVGGECIKIYEISMDTLPSMADIRLELAEKEVAARKISGSVSWLMEGFNIEKSQHSLQKHVTSLGRKLSASQKHDLLERWNHLAVRISAFEWKRLGFLMLDDDT</sequence>
<keyword evidence="2" id="KW-1185">Reference proteome</keyword>
<dbReference type="Proteomes" id="UP000054166">
    <property type="component" value="Unassembled WGS sequence"/>
</dbReference>
<dbReference type="InParanoid" id="A0A0C3F2K0"/>
<reference evidence="2" key="2">
    <citation type="submission" date="2015-01" db="EMBL/GenBank/DDBJ databases">
        <title>Evolutionary Origins and Diversification of the Mycorrhizal Mutualists.</title>
        <authorList>
            <consortium name="DOE Joint Genome Institute"/>
            <consortium name="Mycorrhizal Genomics Consortium"/>
            <person name="Kohler A."/>
            <person name="Kuo A."/>
            <person name="Nagy L.G."/>
            <person name="Floudas D."/>
            <person name="Copeland A."/>
            <person name="Barry K.W."/>
            <person name="Cichocki N."/>
            <person name="Veneault-Fourrey C."/>
            <person name="LaButti K."/>
            <person name="Lindquist E.A."/>
            <person name="Lipzen A."/>
            <person name="Lundell T."/>
            <person name="Morin E."/>
            <person name="Murat C."/>
            <person name="Riley R."/>
            <person name="Ohm R."/>
            <person name="Sun H."/>
            <person name="Tunlid A."/>
            <person name="Henrissat B."/>
            <person name="Grigoriev I.V."/>
            <person name="Hibbett D.S."/>
            <person name="Martin F."/>
        </authorList>
    </citation>
    <scope>NUCLEOTIDE SEQUENCE [LARGE SCALE GENOMIC DNA]</scope>
    <source>
        <strain evidence="2">F 1598</strain>
    </source>
</reference>
<dbReference type="STRING" id="765440.A0A0C3F2K0"/>
<gene>
    <name evidence="1" type="ORF">PILCRDRAFT_14559</name>
</gene>
<evidence type="ECO:0000313" key="1">
    <source>
        <dbReference type="EMBL" id="KIM74299.1"/>
    </source>
</evidence>